<sequence length="321" mass="34268">MATTSRGDVAARYLVGCDGGHSTVRKTLGVAFAGSSSVRRSVVVGDVEVTGLSREYGHTWIDPQRGMLALTPFRTVPHWQFVAATADAGEPSLAEFRRQLDLFTGTREVTISRPTWLSAYRVSVRMTRQYRVSRVFLAGDAAHVHPPAGGLGMNTGIQDAYNLGWKLARALAGTASPGLLDTYQQERVPIAEWTLDTSSTGLDQLRTAISTGTDVIDAVSKPEHRQLGLGYRGGPLSKNLTVWDGPEAGDRAPWLQEIGGGGFTLLGFGAAADSLDSVHGVVTRALPGEQDVLVLVRPDGYIGMVAGPADVKPVQDYVDLP</sequence>
<proteinExistence type="predicted"/>
<evidence type="ECO:0000256" key="3">
    <source>
        <dbReference type="ARBA" id="ARBA00022827"/>
    </source>
</evidence>
<dbReference type="InterPro" id="IPR050641">
    <property type="entry name" value="RIFMO-like"/>
</dbReference>
<keyword evidence="6" id="KW-1185">Reference proteome</keyword>
<dbReference type="PANTHER" id="PTHR43004:SF19">
    <property type="entry name" value="BINDING MONOOXYGENASE, PUTATIVE (JCVI)-RELATED"/>
    <property type="match status" value="1"/>
</dbReference>
<dbReference type="InterPro" id="IPR036188">
    <property type="entry name" value="FAD/NAD-bd_sf"/>
</dbReference>
<comment type="caution">
    <text evidence="5">The sequence shown here is derived from an EMBL/GenBank/DDBJ whole genome shotgun (WGS) entry which is preliminary data.</text>
</comment>
<evidence type="ECO:0000256" key="1">
    <source>
        <dbReference type="ARBA" id="ARBA00001974"/>
    </source>
</evidence>
<dbReference type="Gene3D" id="3.50.50.60">
    <property type="entry name" value="FAD/NAD(P)-binding domain"/>
    <property type="match status" value="2"/>
</dbReference>
<name>A0ABX1RN48_9PSEU</name>
<dbReference type="InterPro" id="IPR002938">
    <property type="entry name" value="FAD-bd"/>
</dbReference>
<organism evidence="5 6">
    <name type="scientific">Pseudonocardia xinjiangensis</name>
    <dbReference type="NCBI Taxonomy" id="75289"/>
    <lineage>
        <taxon>Bacteria</taxon>
        <taxon>Bacillati</taxon>
        <taxon>Actinomycetota</taxon>
        <taxon>Actinomycetes</taxon>
        <taxon>Pseudonocardiales</taxon>
        <taxon>Pseudonocardiaceae</taxon>
        <taxon>Pseudonocardia</taxon>
    </lineage>
</organism>
<dbReference type="PRINTS" id="PR00420">
    <property type="entry name" value="RNGMNOXGNASE"/>
</dbReference>
<dbReference type="SUPFAM" id="SSF51905">
    <property type="entry name" value="FAD/NAD(P)-binding domain"/>
    <property type="match status" value="1"/>
</dbReference>
<dbReference type="Pfam" id="PF01494">
    <property type="entry name" value="FAD_binding_3"/>
    <property type="match status" value="1"/>
</dbReference>
<evidence type="ECO:0000259" key="4">
    <source>
        <dbReference type="Pfam" id="PF01494"/>
    </source>
</evidence>
<dbReference type="RefSeq" id="WP_169398589.1">
    <property type="nucleotide sequence ID" value="NZ_BAAAJH010000030.1"/>
</dbReference>
<dbReference type="Proteomes" id="UP001296706">
    <property type="component" value="Unassembled WGS sequence"/>
</dbReference>
<comment type="cofactor">
    <cofactor evidence="1">
        <name>FAD</name>
        <dbReference type="ChEBI" id="CHEBI:57692"/>
    </cofactor>
</comment>
<evidence type="ECO:0000256" key="2">
    <source>
        <dbReference type="ARBA" id="ARBA00022630"/>
    </source>
</evidence>
<accession>A0ABX1RN48</accession>
<feature type="domain" description="FAD-binding" evidence="4">
    <location>
        <begin position="7"/>
        <end position="196"/>
    </location>
</feature>
<protein>
    <recommendedName>
        <fullName evidence="4">FAD-binding domain-containing protein</fullName>
    </recommendedName>
</protein>
<dbReference type="PANTHER" id="PTHR43004">
    <property type="entry name" value="TRK SYSTEM POTASSIUM UPTAKE PROTEIN"/>
    <property type="match status" value="1"/>
</dbReference>
<reference evidence="5 6" key="1">
    <citation type="submission" date="2020-04" db="EMBL/GenBank/DDBJ databases">
        <authorList>
            <person name="Klaysubun C."/>
            <person name="Duangmal K."/>
            <person name="Lipun K."/>
        </authorList>
    </citation>
    <scope>NUCLEOTIDE SEQUENCE [LARGE SCALE GENOMIC DNA]</scope>
    <source>
        <strain evidence="5 6">JCM 11839</strain>
    </source>
</reference>
<keyword evidence="3" id="KW-0274">FAD</keyword>
<gene>
    <name evidence="5" type="ORF">HF577_26070</name>
</gene>
<evidence type="ECO:0000313" key="5">
    <source>
        <dbReference type="EMBL" id="NMH80540.1"/>
    </source>
</evidence>
<evidence type="ECO:0000313" key="6">
    <source>
        <dbReference type="Proteomes" id="UP001296706"/>
    </source>
</evidence>
<dbReference type="EMBL" id="JAAXKY010000105">
    <property type="protein sequence ID" value="NMH80540.1"/>
    <property type="molecule type" value="Genomic_DNA"/>
</dbReference>
<keyword evidence="2" id="KW-0285">Flavoprotein</keyword>